<dbReference type="InterPro" id="IPR024185">
    <property type="entry name" value="FTHF_cligase-like_sf"/>
</dbReference>
<dbReference type="Gene3D" id="3.40.50.10420">
    <property type="entry name" value="NagB/RpiA/CoA transferase-like"/>
    <property type="match status" value="1"/>
</dbReference>
<dbReference type="Proteomes" id="UP001597546">
    <property type="component" value="Unassembled WGS sequence"/>
</dbReference>
<protein>
    <submittedName>
        <fullName evidence="2">Lactate utilization protein C</fullName>
    </submittedName>
</protein>
<dbReference type="SUPFAM" id="SSF100950">
    <property type="entry name" value="NagB/RpiA/CoA transferase-like"/>
    <property type="match status" value="1"/>
</dbReference>
<dbReference type="InterPro" id="IPR037171">
    <property type="entry name" value="NagB/RpiA_transferase-like"/>
</dbReference>
<evidence type="ECO:0000313" key="2">
    <source>
        <dbReference type="EMBL" id="MFD2733234.1"/>
    </source>
</evidence>
<comment type="caution">
    <text evidence="2">The sequence shown here is derived from an EMBL/GenBank/DDBJ whole genome shotgun (WGS) entry which is preliminary data.</text>
</comment>
<reference evidence="3" key="1">
    <citation type="journal article" date="2019" name="Int. J. Syst. Evol. Microbiol.">
        <title>The Global Catalogue of Microorganisms (GCM) 10K type strain sequencing project: providing services to taxonomists for standard genome sequencing and annotation.</title>
        <authorList>
            <consortium name="The Broad Institute Genomics Platform"/>
            <consortium name="The Broad Institute Genome Sequencing Center for Infectious Disease"/>
            <person name="Wu L."/>
            <person name="Ma J."/>
        </authorList>
    </citation>
    <scope>NUCLEOTIDE SEQUENCE [LARGE SCALE GENOMIC DNA]</scope>
    <source>
        <strain evidence="3">KCTC 42456</strain>
    </source>
</reference>
<name>A0ABW5TVT5_9SPHI</name>
<keyword evidence="3" id="KW-1185">Reference proteome</keyword>
<evidence type="ECO:0000259" key="1">
    <source>
        <dbReference type="Pfam" id="PF02589"/>
    </source>
</evidence>
<sequence length="194" mass="21470">MSSRDQILAAVKQNQPDELVMPSLAHFFVTPTENLQAEFTRVVEGIGAKVFGVNNTEEVIKQIETDFAVGKVRIVSPLKEYSTIAEEFNGADNHQLADVELMILPAHFAVAENGACWINDELFSERVLPFIPQHLAFIVNKENIVATMHHAYQLIGDKRYGFGTFVAGPSKTADIEQSLVLGAHGARSLKIFFI</sequence>
<proteinExistence type="predicted"/>
<dbReference type="PANTHER" id="PTHR43682">
    <property type="entry name" value="LACTATE UTILIZATION PROTEIN C"/>
    <property type="match status" value="1"/>
</dbReference>
<dbReference type="Pfam" id="PF02589">
    <property type="entry name" value="LUD_dom"/>
    <property type="match status" value="1"/>
</dbReference>
<organism evidence="2 3">
    <name type="scientific">Pedobacter alpinus</name>
    <dbReference type="NCBI Taxonomy" id="1590643"/>
    <lineage>
        <taxon>Bacteria</taxon>
        <taxon>Pseudomonadati</taxon>
        <taxon>Bacteroidota</taxon>
        <taxon>Sphingobacteriia</taxon>
        <taxon>Sphingobacteriales</taxon>
        <taxon>Sphingobacteriaceae</taxon>
        <taxon>Pedobacter</taxon>
    </lineage>
</organism>
<dbReference type="InterPro" id="IPR003741">
    <property type="entry name" value="LUD_dom"/>
</dbReference>
<feature type="domain" description="LUD" evidence="1">
    <location>
        <begin position="28"/>
        <end position="194"/>
    </location>
</feature>
<gene>
    <name evidence="2" type="ORF">ACFSSE_16105</name>
</gene>
<dbReference type="EMBL" id="JBHULV010000052">
    <property type="protein sequence ID" value="MFD2733234.1"/>
    <property type="molecule type" value="Genomic_DNA"/>
</dbReference>
<dbReference type="PANTHER" id="PTHR43682:SF1">
    <property type="entry name" value="LACTATE UTILIZATION PROTEIN C"/>
    <property type="match status" value="1"/>
</dbReference>
<evidence type="ECO:0000313" key="3">
    <source>
        <dbReference type="Proteomes" id="UP001597546"/>
    </source>
</evidence>
<accession>A0ABW5TVT5</accession>
<dbReference type="RefSeq" id="WP_379046042.1">
    <property type="nucleotide sequence ID" value="NZ_JBHSKW010000058.1"/>
</dbReference>